<organism evidence="1 2">
    <name type="scientific">Streptomyces tamarix</name>
    <dbReference type="NCBI Taxonomy" id="3078565"/>
    <lineage>
        <taxon>Bacteria</taxon>
        <taxon>Bacillati</taxon>
        <taxon>Actinomycetota</taxon>
        <taxon>Actinomycetes</taxon>
        <taxon>Kitasatosporales</taxon>
        <taxon>Streptomycetaceae</taxon>
        <taxon>Streptomyces</taxon>
    </lineage>
</organism>
<proteinExistence type="predicted"/>
<comment type="caution">
    <text evidence="1">The sequence shown here is derived from an EMBL/GenBank/DDBJ whole genome shotgun (WGS) entry which is preliminary data.</text>
</comment>
<protein>
    <recommendedName>
        <fullName evidence="3">Lipoprotein</fullName>
    </recommendedName>
</protein>
<dbReference type="EMBL" id="JAWCTQ010000003">
    <property type="protein sequence ID" value="MDT9681208.1"/>
    <property type="molecule type" value="Genomic_DNA"/>
</dbReference>
<gene>
    <name evidence="1" type="ORF">RND61_03825</name>
</gene>
<reference evidence="1 2" key="1">
    <citation type="submission" date="2023-09" db="EMBL/GenBank/DDBJ databases">
        <title>Streptomyces sp. nov.: A antagonism against Alternaria gaisen Producing Streptochlin, Isolated from Tamarix root soil.</title>
        <authorList>
            <person name="Chen Y."/>
        </authorList>
    </citation>
    <scope>NUCLEOTIDE SEQUENCE [LARGE SCALE GENOMIC DNA]</scope>
    <source>
        <strain evidence="1 2">TRM76323</strain>
    </source>
</reference>
<dbReference type="Proteomes" id="UP001250181">
    <property type="component" value="Unassembled WGS sequence"/>
</dbReference>
<name>A0ABU3QFC3_9ACTN</name>
<evidence type="ECO:0008006" key="3">
    <source>
        <dbReference type="Google" id="ProtNLM"/>
    </source>
</evidence>
<dbReference type="RefSeq" id="WP_315876215.1">
    <property type="nucleotide sequence ID" value="NZ_JAWCTQ010000003.1"/>
</dbReference>
<accession>A0ABU3QFC3</accession>
<sequence length="56" mass="6058">MSSRHRMANPAVLVAVVAVTAPVACAYVWQVVCDARPWLRAGRLPGGRRRKVSGVD</sequence>
<keyword evidence="2" id="KW-1185">Reference proteome</keyword>
<evidence type="ECO:0000313" key="1">
    <source>
        <dbReference type="EMBL" id="MDT9681208.1"/>
    </source>
</evidence>
<evidence type="ECO:0000313" key="2">
    <source>
        <dbReference type="Proteomes" id="UP001250181"/>
    </source>
</evidence>